<keyword evidence="3" id="KW-0503">Monooxygenase</keyword>
<accession>A0A097R4L0</accession>
<dbReference type="PANTHER" id="PTHR40057:SF1">
    <property type="entry name" value="SLR1162 PROTEIN"/>
    <property type="match status" value="1"/>
</dbReference>
<dbReference type="OrthoDB" id="1494254at2"/>
<dbReference type="InterPro" id="IPR007138">
    <property type="entry name" value="ABM_dom"/>
</dbReference>
<dbReference type="Proteomes" id="UP000029986">
    <property type="component" value="Chromosome"/>
</dbReference>
<evidence type="ECO:0000313" key="4">
    <source>
        <dbReference type="Proteomes" id="UP000029986"/>
    </source>
</evidence>
<sequence>MAATNTVTLVITHNLQPNQAIAYEAWLARIIPAAQQFPGHLGVHVIRPTAGSEAYNIVIRFDTLDNLYAWTNSDLRKKLVAEIQPILAQEEHYEVRTEPEFWFTPSTPTVKRPQKWKQFLITLLVIFPSTNLVPWITGMLLPELKGTLLLHFINDACVVGLVVFMWMPLVTRIFAGWLKK</sequence>
<dbReference type="PATRIC" id="fig|1453496.5.peg.3189"/>
<keyword evidence="1" id="KW-0812">Transmembrane</keyword>
<proteinExistence type="predicted"/>
<dbReference type="EMBL" id="CP009706">
    <property type="protein sequence ID" value="AIU73667.1"/>
    <property type="molecule type" value="Genomic_DNA"/>
</dbReference>
<feature type="domain" description="ABM" evidence="2">
    <location>
        <begin position="7"/>
        <end position="80"/>
    </location>
</feature>
<dbReference type="HOGENOM" id="CLU_075307_0_0_6"/>
<dbReference type="KEGG" id="hav:AT03_15580"/>
<evidence type="ECO:0000313" key="3">
    <source>
        <dbReference type="EMBL" id="AIU73667.1"/>
    </source>
</evidence>
<keyword evidence="1" id="KW-1133">Transmembrane helix</keyword>
<dbReference type="Pfam" id="PF03992">
    <property type="entry name" value="ABM"/>
    <property type="match status" value="1"/>
</dbReference>
<dbReference type="SUPFAM" id="SSF54909">
    <property type="entry name" value="Dimeric alpha+beta barrel"/>
    <property type="match status" value="1"/>
</dbReference>
<keyword evidence="3" id="KW-0560">Oxidoreductase</keyword>
<gene>
    <name evidence="3" type="ORF">AT03_15580</name>
</gene>
<protein>
    <submittedName>
        <fullName evidence="3">Antibiotic biosynthesis monooxygenase</fullName>
    </submittedName>
</protein>
<dbReference type="PANTHER" id="PTHR40057">
    <property type="entry name" value="SLR1162 PROTEIN"/>
    <property type="match status" value="1"/>
</dbReference>
<keyword evidence="1" id="KW-0472">Membrane</keyword>
<dbReference type="GO" id="GO:0004497">
    <property type="term" value="F:monooxygenase activity"/>
    <property type="evidence" value="ECO:0007669"/>
    <property type="project" value="UniProtKB-KW"/>
</dbReference>
<evidence type="ECO:0000256" key="1">
    <source>
        <dbReference type="SAM" id="Phobius"/>
    </source>
</evidence>
<feature type="transmembrane region" description="Helical" evidence="1">
    <location>
        <begin position="119"/>
        <end position="136"/>
    </location>
</feature>
<keyword evidence="4" id="KW-1185">Reference proteome</keyword>
<dbReference type="Gene3D" id="3.30.70.100">
    <property type="match status" value="1"/>
</dbReference>
<dbReference type="RefSeq" id="WP_025797568.1">
    <property type="nucleotide sequence ID" value="NZ_CP009706.1"/>
</dbReference>
<dbReference type="eggNOG" id="COG3224">
    <property type="taxonomic scope" value="Bacteria"/>
</dbReference>
<name>A0A097R4L0_HAFAL</name>
<dbReference type="InterPro" id="IPR038762">
    <property type="entry name" value="ABM_predict"/>
</dbReference>
<dbReference type="AlphaFoldDB" id="A0A097R4L0"/>
<feature type="transmembrane region" description="Helical" evidence="1">
    <location>
        <begin position="148"/>
        <end position="170"/>
    </location>
</feature>
<dbReference type="InterPro" id="IPR011008">
    <property type="entry name" value="Dimeric_a/b-barrel"/>
</dbReference>
<organism evidence="3 4">
    <name type="scientific">Hafnia alvei FB1</name>
    <dbReference type="NCBI Taxonomy" id="1453496"/>
    <lineage>
        <taxon>Bacteria</taxon>
        <taxon>Pseudomonadati</taxon>
        <taxon>Pseudomonadota</taxon>
        <taxon>Gammaproteobacteria</taxon>
        <taxon>Enterobacterales</taxon>
        <taxon>Hafniaceae</taxon>
        <taxon>Hafnia</taxon>
    </lineage>
</organism>
<reference evidence="3 4" key="1">
    <citation type="journal article" date="2014" name="Gut Pathog.">
        <title>Gene clusters of Hafnia alvei strain FB1 important in survival and pathogenesis: a draft genome perspective.</title>
        <authorList>
            <person name="Tan J.Y."/>
            <person name="Yin W.F."/>
            <person name="Chan K.G."/>
        </authorList>
    </citation>
    <scope>NUCLEOTIDE SEQUENCE [LARGE SCALE GENOMIC DNA]</scope>
    <source>
        <strain evidence="3 4">FB1</strain>
    </source>
</reference>
<evidence type="ECO:0000259" key="2">
    <source>
        <dbReference type="Pfam" id="PF03992"/>
    </source>
</evidence>